<evidence type="ECO:0000256" key="4">
    <source>
        <dbReference type="ARBA" id="ARBA00022692"/>
    </source>
</evidence>
<keyword evidence="7 9" id="KW-0496">Mitochondrion</keyword>
<reference evidence="10" key="1">
    <citation type="thesis" date="2020" institute="ProQuest LLC" country="789 East Eisenhower Parkway, Ann Arbor, MI, USA">
        <title>Comparative Genomics and Chromosome Evolution.</title>
        <authorList>
            <person name="Mudd A.B."/>
        </authorList>
    </citation>
    <scope>NUCLEOTIDE SEQUENCE</scope>
    <source>
        <strain evidence="10">1538</strain>
        <tissue evidence="10">Blood</tissue>
    </source>
</reference>
<evidence type="ECO:0000256" key="5">
    <source>
        <dbReference type="ARBA" id="ARBA00022792"/>
    </source>
</evidence>
<comment type="function">
    <text evidence="9">Component of the cytochrome c oxidase, the last enzyme in the mitochondrial electron transport chain which drives oxidative phosphorylation.</text>
</comment>
<comment type="caution">
    <text evidence="10">The sequence shown here is derived from an EMBL/GenBank/DDBJ whole genome shotgun (WGS) entry which is preliminary data.</text>
</comment>
<evidence type="ECO:0000256" key="6">
    <source>
        <dbReference type="ARBA" id="ARBA00022989"/>
    </source>
</evidence>
<keyword evidence="4 9" id="KW-0812">Transmembrane</keyword>
<dbReference type="AlphaFoldDB" id="A0AAV2ZZ85"/>
<comment type="subunit">
    <text evidence="9">Component of the cytochrome c oxidase (complex IV, CIV), a multisubunit enzyme composed of 14 subunits.</text>
</comment>
<organism evidence="10 11">
    <name type="scientific">Pyxicephalus adspersus</name>
    <name type="common">African bullfrog</name>
    <dbReference type="NCBI Taxonomy" id="30357"/>
    <lineage>
        <taxon>Eukaryota</taxon>
        <taxon>Metazoa</taxon>
        <taxon>Chordata</taxon>
        <taxon>Craniata</taxon>
        <taxon>Vertebrata</taxon>
        <taxon>Euteleostomi</taxon>
        <taxon>Amphibia</taxon>
        <taxon>Batrachia</taxon>
        <taxon>Anura</taxon>
        <taxon>Neobatrachia</taxon>
        <taxon>Ranoidea</taxon>
        <taxon>Pyxicephalidae</taxon>
        <taxon>Pyxicephalinae</taxon>
        <taxon>Pyxicephalus</taxon>
    </lineage>
</organism>
<dbReference type="InterPro" id="IPR004203">
    <property type="entry name" value="Cyt_c_oxidase_su4_fam"/>
</dbReference>
<dbReference type="PRINTS" id="PR01873">
    <property type="entry name" value="CYTCOXIDASE4"/>
</dbReference>
<accession>A0AAV2ZZ85</accession>
<dbReference type="FunFam" id="1.10.442.10:FF:000001">
    <property type="entry name" value="Cytochrome c oxidase subunit 4 isoform 1"/>
    <property type="match status" value="1"/>
</dbReference>
<dbReference type="Proteomes" id="UP001181693">
    <property type="component" value="Unassembled WGS sequence"/>
</dbReference>
<protein>
    <recommendedName>
        <fullName evidence="9">Cytochrome c oxidase subunit 4</fullName>
    </recommendedName>
</protein>
<dbReference type="GO" id="GO:0005743">
    <property type="term" value="C:mitochondrial inner membrane"/>
    <property type="evidence" value="ECO:0007669"/>
    <property type="project" value="UniProtKB-SubCell"/>
</dbReference>
<gene>
    <name evidence="10" type="ORF">GDO54_002295</name>
</gene>
<dbReference type="GO" id="GO:0006123">
    <property type="term" value="P:mitochondrial electron transport, cytochrome c to oxygen"/>
    <property type="evidence" value="ECO:0007669"/>
    <property type="project" value="InterPro"/>
</dbReference>
<evidence type="ECO:0000313" key="10">
    <source>
        <dbReference type="EMBL" id="DBA16755.1"/>
    </source>
</evidence>
<feature type="transmembrane region" description="Helical" evidence="9">
    <location>
        <begin position="101"/>
        <end position="119"/>
    </location>
</feature>
<dbReference type="Pfam" id="PF02936">
    <property type="entry name" value="COX4"/>
    <property type="match status" value="1"/>
</dbReference>
<name>A0AAV2ZZ85_PYXAD</name>
<evidence type="ECO:0000256" key="1">
    <source>
        <dbReference type="ARBA" id="ARBA00004434"/>
    </source>
</evidence>
<dbReference type="PANTHER" id="PTHR10707">
    <property type="entry name" value="CYTOCHROME C OXIDASE SUBUNIT IV"/>
    <property type="match status" value="1"/>
</dbReference>
<keyword evidence="11" id="KW-1185">Reference proteome</keyword>
<dbReference type="PANTHER" id="PTHR10707:SF12">
    <property type="entry name" value="CYTOCHROME C OXIDASE SUBUNIT 4 ISOFORM 1, MITOCHONDRIAL"/>
    <property type="match status" value="1"/>
</dbReference>
<dbReference type="EMBL" id="DYDO01000010">
    <property type="protein sequence ID" value="DBA16755.1"/>
    <property type="molecule type" value="Genomic_DNA"/>
</dbReference>
<keyword evidence="8 9" id="KW-0472">Membrane</keyword>
<keyword evidence="6 9" id="KW-1133">Transmembrane helix</keyword>
<evidence type="ECO:0000256" key="2">
    <source>
        <dbReference type="ARBA" id="ARBA00004673"/>
    </source>
</evidence>
<evidence type="ECO:0000256" key="3">
    <source>
        <dbReference type="ARBA" id="ARBA00008135"/>
    </source>
</evidence>
<comment type="pathway">
    <text evidence="2 9">Energy metabolism; oxidative phosphorylation.</text>
</comment>
<keyword evidence="5 9" id="KW-0999">Mitochondrion inner membrane</keyword>
<sequence length="168" mass="19159">MLSSQVLRLVGRRALSTSACLQGHSSVAIPSYTLPTYHDNRGTPLPDVPFVGQLTSEQVALKEKEKGSWKSLSDKEKLELYYIKFNNTFADMNKGSNEWKTVLGGTLIFIGLSAILIMWQRKFVFGEVPHTLSEDWVAMQTKRMLDMRVNPVEGLSSKWDYDKNEWKK</sequence>
<evidence type="ECO:0000313" key="11">
    <source>
        <dbReference type="Proteomes" id="UP001181693"/>
    </source>
</evidence>
<proteinExistence type="inferred from homology"/>
<evidence type="ECO:0000256" key="9">
    <source>
        <dbReference type="RuleBase" id="RU367145"/>
    </source>
</evidence>
<dbReference type="InterPro" id="IPR036639">
    <property type="entry name" value="Cyt_c_oxidase_su4_sf"/>
</dbReference>
<evidence type="ECO:0000256" key="8">
    <source>
        <dbReference type="ARBA" id="ARBA00023136"/>
    </source>
</evidence>
<comment type="similarity">
    <text evidence="3 9">Belongs to the cytochrome c oxidase IV family.</text>
</comment>
<dbReference type="SUPFAM" id="SSF81406">
    <property type="entry name" value="Mitochondrial cytochrome c oxidase subunit IV"/>
    <property type="match status" value="1"/>
</dbReference>
<dbReference type="Gene3D" id="1.10.442.10">
    <property type="entry name" value="Cytochrome c oxidase subunit IV"/>
    <property type="match status" value="1"/>
</dbReference>
<dbReference type="InterPro" id="IPR013288">
    <property type="entry name" value="Cyt_c_oxidase_su4"/>
</dbReference>
<comment type="subcellular location">
    <subcellularLocation>
        <location evidence="1 9">Mitochondrion inner membrane</location>
        <topology evidence="1 9">Single-pass membrane protein</topology>
    </subcellularLocation>
</comment>
<evidence type="ECO:0000256" key="7">
    <source>
        <dbReference type="ARBA" id="ARBA00023128"/>
    </source>
</evidence>
<dbReference type="CDD" id="cd00922">
    <property type="entry name" value="Cyt_c_Oxidase_IV"/>
    <property type="match status" value="1"/>
</dbReference>
<dbReference type="GO" id="GO:0045277">
    <property type="term" value="C:respiratory chain complex IV"/>
    <property type="evidence" value="ECO:0007669"/>
    <property type="project" value="InterPro"/>
</dbReference>